<dbReference type="SUPFAM" id="SSF51645">
    <property type="entry name" value="Malate synthase G"/>
    <property type="match status" value="1"/>
</dbReference>
<gene>
    <name evidence="4" type="ORF">RM863_41025</name>
</gene>
<dbReference type="Pfam" id="PF01274">
    <property type="entry name" value="MS_TIM-barrel"/>
    <property type="match status" value="1"/>
</dbReference>
<dbReference type="PANTHER" id="PTHR42902:SF1">
    <property type="entry name" value="MALATE SYNTHASE 1-RELATED"/>
    <property type="match status" value="1"/>
</dbReference>
<comment type="caution">
    <text evidence="4">The sequence shown here is derived from an EMBL/GenBank/DDBJ whole genome shotgun (WGS) entry which is preliminary data.</text>
</comment>
<evidence type="ECO:0000256" key="1">
    <source>
        <dbReference type="ARBA" id="ARBA00006394"/>
    </source>
</evidence>
<proteinExistence type="inferred from homology"/>
<evidence type="ECO:0000256" key="2">
    <source>
        <dbReference type="ARBA" id="ARBA00012636"/>
    </source>
</evidence>
<dbReference type="EMBL" id="JAVRFF010000552">
    <property type="protein sequence ID" value="MDT0478506.1"/>
    <property type="molecule type" value="Genomic_DNA"/>
</dbReference>
<sequence>GLNAGRWDYLFSLIKNFAHRPDFVLPDRSTVTMTAPFLRAYTELLVRTCHQRGAHAIGGMAAQIPGGDGAAQEAALAKVRLDKEREAEDGFDGSWVAHPGLVPVCRTVFDGVLGDRPHQLERTRDDVHVTAEEL</sequence>
<reference evidence="4" key="1">
    <citation type="submission" date="2024-05" db="EMBL/GenBank/DDBJ databases">
        <title>30 novel species of actinomycetes from the DSMZ collection.</title>
        <authorList>
            <person name="Nouioui I."/>
        </authorList>
    </citation>
    <scope>NUCLEOTIDE SEQUENCE</scope>
    <source>
        <strain evidence="4">DSM 41014</strain>
    </source>
</reference>
<comment type="similarity">
    <text evidence="1">Belongs to the malate synthase family.</text>
</comment>
<feature type="domain" description="Malate synthase TIM barrel" evidence="3">
    <location>
        <begin position="1"/>
        <end position="134"/>
    </location>
</feature>
<dbReference type="InterPro" id="IPR046363">
    <property type="entry name" value="MS_N_TIM-barrel_dom"/>
</dbReference>
<dbReference type="InterPro" id="IPR011076">
    <property type="entry name" value="Malate_synth_sf"/>
</dbReference>
<organism evidence="4 5">
    <name type="scientific">Streptomyces hintoniae</name>
    <dbReference type="NCBI Taxonomy" id="3075521"/>
    <lineage>
        <taxon>Bacteria</taxon>
        <taxon>Bacillati</taxon>
        <taxon>Actinomycetota</taxon>
        <taxon>Actinomycetes</taxon>
        <taxon>Kitasatosporales</taxon>
        <taxon>Streptomycetaceae</taxon>
        <taxon>Streptomyces</taxon>
    </lineage>
</organism>
<feature type="non-terminal residue" evidence="4">
    <location>
        <position position="1"/>
    </location>
</feature>
<dbReference type="Gene3D" id="3.20.20.360">
    <property type="entry name" value="Malate synthase, domain 3"/>
    <property type="match status" value="1"/>
</dbReference>
<dbReference type="PANTHER" id="PTHR42902">
    <property type="entry name" value="MALATE SYNTHASE"/>
    <property type="match status" value="1"/>
</dbReference>
<evidence type="ECO:0000313" key="5">
    <source>
        <dbReference type="Proteomes" id="UP001180489"/>
    </source>
</evidence>
<dbReference type="Proteomes" id="UP001180489">
    <property type="component" value="Unassembled WGS sequence"/>
</dbReference>
<name>A0ABU2UYX3_9ACTN</name>
<accession>A0ABU2UYX3</accession>
<dbReference type="InterPro" id="IPR006252">
    <property type="entry name" value="Malate_synthA"/>
</dbReference>
<dbReference type="EC" id="2.3.3.9" evidence="2"/>
<evidence type="ECO:0000313" key="4">
    <source>
        <dbReference type="EMBL" id="MDT0478506.1"/>
    </source>
</evidence>
<dbReference type="InterPro" id="IPR001465">
    <property type="entry name" value="Malate_synthase_TIM"/>
</dbReference>
<evidence type="ECO:0000259" key="3">
    <source>
        <dbReference type="Pfam" id="PF01274"/>
    </source>
</evidence>
<keyword evidence="5" id="KW-1185">Reference proteome</keyword>
<feature type="non-terminal residue" evidence="4">
    <location>
        <position position="134"/>
    </location>
</feature>
<protein>
    <recommendedName>
        <fullName evidence="2">malate synthase</fullName>
        <ecNumber evidence="2">2.3.3.9</ecNumber>
    </recommendedName>
</protein>